<feature type="domain" description="Prephenate dehydratase" evidence="2">
    <location>
        <begin position="356"/>
        <end position="533"/>
    </location>
</feature>
<dbReference type="Gene3D" id="3.40.190.10">
    <property type="entry name" value="Periplasmic binding protein-like II"/>
    <property type="match status" value="2"/>
</dbReference>
<dbReference type="CDD" id="cd13631">
    <property type="entry name" value="PBP2_Ct-PDT_like"/>
    <property type="match status" value="1"/>
</dbReference>
<dbReference type="InterPro" id="IPR006218">
    <property type="entry name" value="DAHP1/KDSA"/>
</dbReference>
<dbReference type="PANTHER" id="PTHR43018:SF2">
    <property type="entry name" value="PHOSPHO-2-DEHYDRO-3-DEOXYHEPTONATE ALDOLASE"/>
    <property type="match status" value="1"/>
</dbReference>
<dbReference type="PANTHER" id="PTHR43018">
    <property type="entry name" value="PHOSPHO-2-DEHYDRO-3-DEOXYHEPTONATE ALDOLASE"/>
    <property type="match status" value="1"/>
</dbReference>
<dbReference type="SUPFAM" id="SSF55021">
    <property type="entry name" value="ACT-like"/>
    <property type="match status" value="1"/>
</dbReference>
<sequence>MVVIFDGVLDEARKQAVLRELGKQGMLVHWVDSPQGSIMVSEREVSAQVLEAFGKIARVIKPSTPFQLAHRSFNPDGTVITIGDVEIGQETLTIIAGPCAVESEEQLFRIAEAVKSMGAHILRGGAFKPRTSPYSFQGLGEQGLEILAKAREKFSIPVVTEATSPENAVLVAQYADIIQIGARNMQNFELLKKVAILGKPVLLKRGLSATIEDWLLAAEYILSLGNFQVILCERGIRTIERFTRNTLDLNAIPVVKDLSHLPVFVDPSHGTGLREKVIPMALAGVSCGADGVMVEVHHAPEQALSDGPQSLYPEQFRRLVNNLQVISVIVGKELNKEKSPAGASPAFVSKSFPQFKVAFLGEKGSFSSQVAQKAFPRDSQFISCYTFREVFEKVASGEATHGVVPIENTITGSIHANYDLLLDFPEIFVVGERFIKVSQHLGVYPGTGVGDIQFLFAHPQAFSQCSRFLESLKGVKIIDVGNTEEAARKASEFGKGSACISSEEAIRKHGLELLEEDVEDTPCNFTRFLILSRYFEPRKEHDKVSCVFRIPNRSGALFEVLEVFYARSINLIKLESRPIPGEPWEYLFYVDWEGNLIDTKFGEALEELKKKTTFLRILGSYNNRWKLLKKN</sequence>
<dbReference type="InterPro" id="IPR013785">
    <property type="entry name" value="Aldolase_TIM"/>
</dbReference>
<keyword evidence="5" id="KW-1185">Reference proteome</keyword>
<dbReference type="NCBIfam" id="TIGR01361">
    <property type="entry name" value="DAHP_synth_Bsub"/>
    <property type="match status" value="1"/>
</dbReference>
<dbReference type="PROSITE" id="PS51171">
    <property type="entry name" value="PREPHENATE_DEHYDR_3"/>
    <property type="match status" value="1"/>
</dbReference>
<protein>
    <submittedName>
        <fullName evidence="4">3-deoxy-7-phosphoheptulonate synthase</fullName>
        <ecNumber evidence="4">2.5.1.54</ecNumber>
    </submittedName>
</protein>
<dbReference type="GO" id="GO:0003849">
    <property type="term" value="F:3-deoxy-7-phosphoheptulonate synthase activity"/>
    <property type="evidence" value="ECO:0007669"/>
    <property type="project" value="UniProtKB-EC"/>
</dbReference>
<gene>
    <name evidence="4" type="primary">aroF</name>
    <name evidence="4" type="ORF">QBE54_02470</name>
</gene>
<proteinExistence type="predicted"/>
<dbReference type="InterPro" id="IPR006268">
    <property type="entry name" value="DAHP_syn_2"/>
</dbReference>
<dbReference type="NCBIfam" id="NF008865">
    <property type="entry name" value="PRK11898.1"/>
    <property type="match status" value="1"/>
</dbReference>
<dbReference type="NCBIfam" id="NF009239">
    <property type="entry name" value="PRK12595.1"/>
    <property type="match status" value="1"/>
</dbReference>
<evidence type="ECO:0000256" key="1">
    <source>
        <dbReference type="ARBA" id="ARBA00022679"/>
    </source>
</evidence>
<dbReference type="Pfam" id="PF00793">
    <property type="entry name" value="DAHP_synth_1"/>
    <property type="match status" value="1"/>
</dbReference>
<keyword evidence="1 4" id="KW-0808">Transferase</keyword>
<dbReference type="CDD" id="cd04905">
    <property type="entry name" value="ACT_CM-PDT"/>
    <property type="match status" value="1"/>
</dbReference>
<dbReference type="SUPFAM" id="SSF51569">
    <property type="entry name" value="Aldolase"/>
    <property type="match status" value="1"/>
</dbReference>
<dbReference type="EMBL" id="CP121689">
    <property type="protein sequence ID" value="WZL76617.1"/>
    <property type="molecule type" value="Genomic_DNA"/>
</dbReference>
<dbReference type="RefSeq" id="WP_369018781.1">
    <property type="nucleotide sequence ID" value="NZ_CP121689.1"/>
</dbReference>
<dbReference type="InterPro" id="IPR045865">
    <property type="entry name" value="ACT-like_dom_sf"/>
</dbReference>
<organism evidence="4 5">
    <name type="scientific">Thermatribacter velox</name>
    <dbReference type="NCBI Taxonomy" id="3039681"/>
    <lineage>
        <taxon>Bacteria</taxon>
        <taxon>Pseudomonadati</taxon>
        <taxon>Atribacterota</taxon>
        <taxon>Atribacteria</taxon>
        <taxon>Atribacterales</taxon>
        <taxon>Thermatribacteraceae</taxon>
        <taxon>Thermatribacter</taxon>
    </lineage>
</organism>
<dbReference type="Pfam" id="PF00800">
    <property type="entry name" value="PDT"/>
    <property type="match status" value="1"/>
</dbReference>
<dbReference type="InterPro" id="IPR002912">
    <property type="entry name" value="ACT_dom"/>
</dbReference>
<dbReference type="Gene3D" id="3.20.20.70">
    <property type="entry name" value="Aldolase class I"/>
    <property type="match status" value="1"/>
</dbReference>
<feature type="domain" description="ACT" evidence="3">
    <location>
        <begin position="545"/>
        <end position="622"/>
    </location>
</feature>
<dbReference type="Gene3D" id="3.30.70.260">
    <property type="match status" value="1"/>
</dbReference>
<reference evidence="4 5" key="1">
    <citation type="submission" date="2023-03" db="EMBL/GenBank/DDBJ databases">
        <title>Novel Species.</title>
        <authorList>
            <person name="Ma S."/>
        </authorList>
    </citation>
    <scope>NUCLEOTIDE SEQUENCE [LARGE SCALE GENOMIC DNA]</scope>
    <source>
        <strain evidence="4 5">B11</strain>
    </source>
</reference>
<dbReference type="SUPFAM" id="SSF53850">
    <property type="entry name" value="Periplasmic binding protein-like II"/>
    <property type="match status" value="1"/>
</dbReference>
<evidence type="ECO:0000259" key="3">
    <source>
        <dbReference type="PROSITE" id="PS51671"/>
    </source>
</evidence>
<dbReference type="InterPro" id="IPR001086">
    <property type="entry name" value="Preph_deHydtase"/>
</dbReference>
<evidence type="ECO:0000313" key="5">
    <source>
        <dbReference type="Proteomes" id="UP001461341"/>
    </source>
</evidence>
<dbReference type="EC" id="2.5.1.54" evidence="4"/>
<dbReference type="InterPro" id="IPR052899">
    <property type="entry name" value="Class-I_DAHP_synthase"/>
</dbReference>
<name>A0ABZ2YCB5_9BACT</name>
<accession>A0ABZ2YCB5</accession>
<dbReference type="Proteomes" id="UP001461341">
    <property type="component" value="Chromosome"/>
</dbReference>
<dbReference type="NCBIfam" id="NF006421">
    <property type="entry name" value="PRK08673.1"/>
    <property type="match status" value="1"/>
</dbReference>
<evidence type="ECO:0000259" key="2">
    <source>
        <dbReference type="PROSITE" id="PS51171"/>
    </source>
</evidence>
<dbReference type="PROSITE" id="PS51671">
    <property type="entry name" value="ACT"/>
    <property type="match status" value="1"/>
</dbReference>
<evidence type="ECO:0000313" key="4">
    <source>
        <dbReference type="EMBL" id="WZL76617.1"/>
    </source>
</evidence>